<proteinExistence type="predicted"/>
<feature type="compositionally biased region" description="Pro residues" evidence="1">
    <location>
        <begin position="51"/>
        <end position="64"/>
    </location>
</feature>
<feature type="region of interest" description="Disordered" evidence="1">
    <location>
        <begin position="1"/>
        <end position="75"/>
    </location>
</feature>
<evidence type="ECO:0000313" key="3">
    <source>
        <dbReference type="Proteomes" id="UP001373714"/>
    </source>
</evidence>
<dbReference type="Proteomes" id="UP001373714">
    <property type="component" value="Unassembled WGS sequence"/>
</dbReference>
<organism evidence="2 3">
    <name type="scientific">Orbilia blumenaviensis</name>
    <dbReference type="NCBI Taxonomy" id="1796055"/>
    <lineage>
        <taxon>Eukaryota</taxon>
        <taxon>Fungi</taxon>
        <taxon>Dikarya</taxon>
        <taxon>Ascomycota</taxon>
        <taxon>Pezizomycotina</taxon>
        <taxon>Orbiliomycetes</taxon>
        <taxon>Orbiliales</taxon>
        <taxon>Orbiliaceae</taxon>
        <taxon>Orbilia</taxon>
    </lineage>
</organism>
<evidence type="ECO:0000313" key="2">
    <source>
        <dbReference type="EMBL" id="KAK6352113.1"/>
    </source>
</evidence>
<keyword evidence="3" id="KW-1185">Reference proteome</keyword>
<dbReference type="EMBL" id="JAVHNS010000006">
    <property type="protein sequence ID" value="KAK6352113.1"/>
    <property type="molecule type" value="Genomic_DNA"/>
</dbReference>
<feature type="compositionally biased region" description="Polar residues" evidence="1">
    <location>
        <begin position="1"/>
        <end position="30"/>
    </location>
</feature>
<name>A0AAV9UX35_9PEZI</name>
<reference evidence="2 3" key="1">
    <citation type="submission" date="2019-10" db="EMBL/GenBank/DDBJ databases">
        <authorList>
            <person name="Palmer J.M."/>
        </authorList>
    </citation>
    <scope>NUCLEOTIDE SEQUENCE [LARGE SCALE GENOMIC DNA]</scope>
    <source>
        <strain evidence="2 3">TWF730</strain>
    </source>
</reference>
<protein>
    <submittedName>
        <fullName evidence="2">Uncharacterized protein</fullName>
    </submittedName>
</protein>
<sequence>MSDNQSSQMAQVDNGTSTQALNLKLQTPGPNNDNNNDNDYMNSATQLLTPPASPQPPPNPPCTPATPAQKRDRHRSYSPYNAACYATSRAYNGIVWALAHGTIHSLPDEEISTLIKSQMSNEMKYVVQGMDCWEDNIIRASLELKGVWCDVEERAMAKEGLMKILRRYYGYDECKGDGTVVV</sequence>
<comment type="caution">
    <text evidence="2">The sequence shown here is derived from an EMBL/GenBank/DDBJ whole genome shotgun (WGS) entry which is preliminary data.</text>
</comment>
<gene>
    <name evidence="2" type="ORF">TWF730_008944</name>
</gene>
<accession>A0AAV9UX35</accession>
<dbReference type="AlphaFoldDB" id="A0AAV9UX35"/>
<evidence type="ECO:0000256" key="1">
    <source>
        <dbReference type="SAM" id="MobiDB-lite"/>
    </source>
</evidence>